<dbReference type="AlphaFoldDB" id="A0A6M1R1W2"/>
<dbReference type="InterPro" id="IPR029058">
    <property type="entry name" value="AB_hydrolase_fold"/>
</dbReference>
<evidence type="ECO:0000259" key="1">
    <source>
        <dbReference type="Pfam" id="PF02129"/>
    </source>
</evidence>
<feature type="domain" description="Xaa-Pro dipeptidyl-peptidase-like" evidence="1">
    <location>
        <begin position="33"/>
        <end position="261"/>
    </location>
</feature>
<dbReference type="Gene3D" id="3.40.50.1820">
    <property type="entry name" value="alpha/beta hydrolase"/>
    <property type="match status" value="1"/>
</dbReference>
<dbReference type="EMBL" id="JAALAA010000010">
    <property type="protein sequence ID" value="NGN93702.1"/>
    <property type="molecule type" value="Genomic_DNA"/>
</dbReference>
<organism evidence="2 3">
    <name type="scientific">Nocardioides turkmenicus</name>
    <dbReference type="NCBI Taxonomy" id="2711220"/>
    <lineage>
        <taxon>Bacteria</taxon>
        <taxon>Bacillati</taxon>
        <taxon>Actinomycetota</taxon>
        <taxon>Actinomycetes</taxon>
        <taxon>Propionibacteriales</taxon>
        <taxon>Nocardioidaceae</taxon>
        <taxon>Nocardioides</taxon>
    </lineage>
</organism>
<dbReference type="Pfam" id="PF02129">
    <property type="entry name" value="Peptidase_S15"/>
    <property type="match status" value="1"/>
</dbReference>
<protein>
    <submittedName>
        <fullName evidence="2">CocE/NonD family hydrolase</fullName>
    </submittedName>
</protein>
<dbReference type="Gene3D" id="1.10.3020.10">
    <property type="entry name" value="alpha-amino acid ester hydrolase ( Helical cap domain)"/>
    <property type="match status" value="1"/>
</dbReference>
<keyword evidence="2" id="KW-0378">Hydrolase</keyword>
<dbReference type="InterPro" id="IPR005674">
    <property type="entry name" value="CocE/Ser_esterase"/>
</dbReference>
<sequence>MTEPEIRPFPVTTRDGVVLGGWLVRSVGTARAVVLVRTPYDAQAHLPLARSLARHGFDCLVQDVRGRYTSGGTWRPYATEAVDGIDTVDALQQRCPRTPVVAYGASYAAHTALETARADRRVARVIALVPALGAYETAYSVDGTPQHLDRLGWWAIHGFGRRAEPALAPEILRAATAVADRDGPVAAAAGLGWDAARLDAFGALWSTPPRDLPHHFGAVTAPLLVVTGDADPFDAYARRLAAAWGIRSGAGSALVSGPWGHDLGIGTSDPALRAAYEAAGSPGRIVLRWLTDGVPATDQELRLDVASRTWSERPLVTATEPAIERGHA</sequence>
<reference evidence="2 3" key="1">
    <citation type="submission" date="2020-02" db="EMBL/GenBank/DDBJ databases">
        <title>Whole-genome analyses of novel actinobacteria.</title>
        <authorList>
            <person name="Sahin N."/>
        </authorList>
    </citation>
    <scope>NUCLEOTIDE SEQUENCE [LARGE SCALE GENOMIC DNA]</scope>
    <source>
        <strain evidence="2 3">KC13</strain>
    </source>
</reference>
<dbReference type="NCBIfam" id="TIGR00976">
    <property type="entry name" value="CocE_NonD"/>
    <property type="match status" value="1"/>
</dbReference>
<comment type="caution">
    <text evidence="2">The sequence shown here is derived from an EMBL/GenBank/DDBJ whole genome shotgun (WGS) entry which is preliminary data.</text>
</comment>
<accession>A0A6M1R1W2</accession>
<dbReference type="Proteomes" id="UP000483261">
    <property type="component" value="Unassembled WGS sequence"/>
</dbReference>
<name>A0A6M1R1W2_9ACTN</name>
<dbReference type="RefSeq" id="WP_165111439.1">
    <property type="nucleotide sequence ID" value="NZ_JAALAA010000010.1"/>
</dbReference>
<dbReference type="SUPFAM" id="SSF53474">
    <property type="entry name" value="alpha/beta-Hydrolases"/>
    <property type="match status" value="1"/>
</dbReference>
<evidence type="ECO:0000313" key="2">
    <source>
        <dbReference type="EMBL" id="NGN93702.1"/>
    </source>
</evidence>
<evidence type="ECO:0000313" key="3">
    <source>
        <dbReference type="Proteomes" id="UP000483261"/>
    </source>
</evidence>
<keyword evidence="3" id="KW-1185">Reference proteome</keyword>
<gene>
    <name evidence="2" type="ORF">G5C66_13235</name>
</gene>
<dbReference type="GO" id="GO:0016787">
    <property type="term" value="F:hydrolase activity"/>
    <property type="evidence" value="ECO:0007669"/>
    <property type="project" value="UniProtKB-KW"/>
</dbReference>
<dbReference type="InterPro" id="IPR000383">
    <property type="entry name" value="Xaa-Pro-like_dom"/>
</dbReference>
<proteinExistence type="predicted"/>